<protein>
    <submittedName>
        <fullName evidence="1">Uncharacterized protein</fullName>
    </submittedName>
</protein>
<dbReference type="AlphaFoldDB" id="A0A0E9SY36"/>
<organism evidence="1">
    <name type="scientific">Anguilla anguilla</name>
    <name type="common">European freshwater eel</name>
    <name type="synonym">Muraena anguilla</name>
    <dbReference type="NCBI Taxonomy" id="7936"/>
    <lineage>
        <taxon>Eukaryota</taxon>
        <taxon>Metazoa</taxon>
        <taxon>Chordata</taxon>
        <taxon>Craniata</taxon>
        <taxon>Vertebrata</taxon>
        <taxon>Euteleostomi</taxon>
        <taxon>Actinopterygii</taxon>
        <taxon>Neopterygii</taxon>
        <taxon>Teleostei</taxon>
        <taxon>Anguilliformes</taxon>
        <taxon>Anguillidae</taxon>
        <taxon>Anguilla</taxon>
    </lineage>
</organism>
<sequence>MWIINLCKTKQSNPCFEVILTMLHKCSIGTQQ</sequence>
<proteinExistence type="predicted"/>
<reference evidence="1" key="2">
    <citation type="journal article" date="2015" name="Fish Shellfish Immunol.">
        <title>Early steps in the European eel (Anguilla anguilla)-Vibrio vulnificus interaction in the gills: Role of the RtxA13 toxin.</title>
        <authorList>
            <person name="Callol A."/>
            <person name="Pajuelo D."/>
            <person name="Ebbesson L."/>
            <person name="Teles M."/>
            <person name="MacKenzie S."/>
            <person name="Amaro C."/>
        </authorList>
    </citation>
    <scope>NUCLEOTIDE SEQUENCE</scope>
</reference>
<evidence type="ECO:0000313" key="1">
    <source>
        <dbReference type="EMBL" id="JAH46182.1"/>
    </source>
</evidence>
<accession>A0A0E9SY36</accession>
<reference evidence="1" key="1">
    <citation type="submission" date="2014-11" db="EMBL/GenBank/DDBJ databases">
        <authorList>
            <person name="Amaro Gonzalez C."/>
        </authorList>
    </citation>
    <scope>NUCLEOTIDE SEQUENCE</scope>
</reference>
<name>A0A0E9SY36_ANGAN</name>
<dbReference type="EMBL" id="GBXM01062395">
    <property type="protein sequence ID" value="JAH46182.1"/>
    <property type="molecule type" value="Transcribed_RNA"/>
</dbReference>